<dbReference type="AlphaFoldDB" id="C9Y3D4"/>
<feature type="binding site" evidence="3">
    <location>
        <position position="389"/>
    </location>
    <ligand>
        <name>6-sulfo-beta-D-quinovose</name>
        <dbReference type="ChEBI" id="CHEBI:142957"/>
    </ligand>
</feature>
<feature type="binding site" evidence="3">
    <location>
        <position position="182"/>
    </location>
    <ligand>
        <name>6-sulfo-beta-D-quinovose</name>
        <dbReference type="ChEBI" id="CHEBI:142957"/>
    </ligand>
</feature>
<reference evidence="5" key="2">
    <citation type="journal article" date="2011" name="J. Bacteriol.">
        <title>Complete genome sequence of Cronobacter turicensis LMG 23827, a food-borne pathogen causing deaths in neonates.</title>
        <authorList>
            <person name="Stephan R."/>
            <person name="Lehner A."/>
            <person name="Tischler P."/>
            <person name="Rattei T."/>
        </authorList>
    </citation>
    <scope>NUCLEOTIDE SEQUENCE [LARGE SCALE GENOMIC DNA]</scope>
    <source>
        <strain evidence="5">DSM 18703 / CCUG 55852 / LMG 23827 / z3032</strain>
    </source>
</reference>
<feature type="binding site" evidence="3">
    <location>
        <position position="178"/>
    </location>
    <ligand>
        <name>6-sulfo-beta-D-quinovose</name>
        <dbReference type="ChEBI" id="CHEBI:142957"/>
    </ligand>
</feature>
<evidence type="ECO:0000313" key="4">
    <source>
        <dbReference type="EMBL" id="CBA34500.1"/>
    </source>
</evidence>
<dbReference type="InterPro" id="IPR012341">
    <property type="entry name" value="6hp_glycosidase-like_sf"/>
</dbReference>
<evidence type="ECO:0000256" key="2">
    <source>
        <dbReference type="ARBA" id="ARBA00023235"/>
    </source>
</evidence>
<feature type="active site" description="Proton donor/acceptor" evidence="3">
    <location>
        <position position="389"/>
    </location>
</feature>
<keyword evidence="5" id="KW-1185">Reference proteome</keyword>
<dbReference type="HAMAP" id="MF_00998">
    <property type="entry name" value="SQ_isomerase"/>
    <property type="match status" value="1"/>
</dbReference>
<evidence type="ECO:0000313" key="5">
    <source>
        <dbReference type="Proteomes" id="UP000002069"/>
    </source>
</evidence>
<feature type="binding site" evidence="3">
    <location>
        <position position="385"/>
    </location>
    <ligand>
        <name>6-sulfo-beta-D-quinovose</name>
        <dbReference type="ChEBI" id="CHEBI:142957"/>
    </ligand>
</feature>
<dbReference type="GO" id="GO:0061593">
    <property type="term" value="F:sulfoquinovose isomerase activity"/>
    <property type="evidence" value="ECO:0007669"/>
    <property type="project" value="UniProtKB-UniRule"/>
</dbReference>
<dbReference type="PATRIC" id="fig|693216.3.peg.3962"/>
<proteinExistence type="inferred from homology"/>
<dbReference type="HOGENOM" id="CLU_042253_0_0_6"/>
<dbReference type="EMBL" id="FN543093">
    <property type="protein sequence ID" value="CBA34500.1"/>
    <property type="molecule type" value="Genomic_DNA"/>
</dbReference>
<feature type="binding site" evidence="3">
    <location>
        <position position="368"/>
    </location>
    <ligand>
        <name>6-sulfo-beta-D-quinovose</name>
        <dbReference type="ChEBI" id="CHEBI:142957"/>
    </ligand>
</feature>
<dbReference type="GO" id="GO:0005975">
    <property type="term" value="P:carbohydrate metabolic process"/>
    <property type="evidence" value="ECO:0007669"/>
    <property type="project" value="InterPro"/>
</dbReference>
<evidence type="ECO:0000256" key="1">
    <source>
        <dbReference type="ARBA" id="ARBA00008558"/>
    </source>
</evidence>
<keyword evidence="3" id="KW-0119">Carbohydrate metabolism</keyword>
<comment type="similarity">
    <text evidence="1 3">Belongs to the N-acylglucosamine 2-epimerase family.</text>
</comment>
<feature type="binding site" evidence="3">
    <location>
        <position position="117"/>
    </location>
    <ligand>
        <name>6-sulfo-beta-D-quinovose</name>
        <dbReference type="ChEBI" id="CHEBI:142957"/>
    </ligand>
</feature>
<evidence type="ECO:0000256" key="3">
    <source>
        <dbReference type="HAMAP-Rule" id="MF_00998"/>
    </source>
</evidence>
<dbReference type="Proteomes" id="UP000002069">
    <property type="component" value="Chromosome"/>
</dbReference>
<comment type="subunit">
    <text evidence="3">Homohexamer.</text>
</comment>
<dbReference type="SUPFAM" id="SSF48208">
    <property type="entry name" value="Six-hairpin glycosidases"/>
    <property type="match status" value="1"/>
</dbReference>
<dbReference type="Pfam" id="PF07221">
    <property type="entry name" value="GlcNAc_2-epim"/>
    <property type="match status" value="1"/>
</dbReference>
<sequence length="419" mass="47797">MKGEQTMKWFNTLSHHRWLEQETDRIFAFGRNAAVPTGFGWLGNNGQVKEEMGTHLWITARMLHVYAVAALMGRPGAYALVEHGINALNGPLRDKQYGGWYACVNDKGVMDASKQGYQHFFVLLGAASAVTTGHPAARALLDDAIAVIEKHFWSEEEQMCLESWDEAFTETENYRGGNANMHAVEAFLIVYDVTQEKKWLDRALRVASVIIHDVARKGDYRVNEHFDTRWNPIRDYNKENPAHRFRAYGGTPGHWIEWGRLMLHLRAALLARGDAAPEWLLEDAKGLFNATIRDAWAPDGADGFVYSVGWDGKPIVRERVRWPIVEAMGTAWALYNVTGDPQYEAWYQKWWDYCMQYLMDYENGSWWQELDENNQVTTKVWDGKQDIYHLLHCLVIPRLPLAPGLAPAVAAGLLDSLVK</sequence>
<dbReference type="GO" id="GO:1902777">
    <property type="term" value="P:6-sulfoquinovose(1-) catabolic process"/>
    <property type="evidence" value="ECO:0007669"/>
    <property type="project" value="UniProtKB-UniRule"/>
</dbReference>
<protein>
    <recommendedName>
        <fullName evidence="3">Sulfoquinovose isomerase</fullName>
        <shortName evidence="3">SQ isomerase</shortName>
        <ecNumber evidence="3">5.3.1.31</ecNumber>
    </recommendedName>
</protein>
<name>C9Y3D4_CROTZ</name>
<keyword evidence="2 3" id="KW-0413">Isomerase</keyword>
<reference evidence="4 5" key="1">
    <citation type="journal article" date="2010" name="J. Bacteriol.">
        <title>Complete Genome Sequence of Cronobacter turicensis LMG 23827, a foodborne pathogen causing deaths in neonates.</title>
        <authorList>
            <person name="Stephan R."/>
            <person name="Lehner A."/>
            <person name="Tischler P."/>
            <person name="Rattei T."/>
        </authorList>
    </citation>
    <scope>NUCLEOTIDE SEQUENCE [LARGE SCALE GENOMIC DNA]</scope>
    <source>
        <strain evidence="5">DSM 18703 / CCUG 55852 / LMG 23827 / z3032</strain>
    </source>
</reference>
<feature type="active site" description="Proton donor/acceptor" evidence="3">
    <location>
        <position position="254"/>
    </location>
</feature>
<dbReference type="EC" id="5.3.1.31" evidence="3"/>
<comment type="function">
    <text evidence="3">Catalyzes the isomerization of sulfoquinovose (SQ) to 6-deoxy-6-sulfo-D-fructose (SF).</text>
</comment>
<feature type="binding site" evidence="3">
    <location>
        <position position="244"/>
    </location>
    <ligand>
        <name>6-sulfo-beta-D-quinovose</name>
        <dbReference type="ChEBI" id="CHEBI:142957"/>
    </ligand>
</feature>
<gene>
    <name evidence="4" type="primary">yihS</name>
    <name evidence="4" type="ordered locus">Ctu_41760</name>
</gene>
<dbReference type="InterPro" id="IPR010819">
    <property type="entry name" value="AGE/CE"/>
</dbReference>
<dbReference type="KEGG" id="ctu:CTU_41760"/>
<accession>C9Y3D4</accession>
<feature type="binding site" evidence="3">
    <location>
        <position position="61"/>
    </location>
    <ligand>
        <name>6-sulfo-beta-D-quinovose</name>
        <dbReference type="ChEBI" id="CHEBI:142957"/>
    </ligand>
</feature>
<dbReference type="InterPro" id="IPR034116">
    <property type="entry name" value="AGE_dom"/>
</dbReference>
<comment type="catalytic activity">
    <reaction evidence="3">
        <text>6-sulfo-beta-D-quinovose = 6-deoxy-6-sulfo-D-fructose</text>
        <dbReference type="Rhea" id="RHEA:40439"/>
        <dbReference type="ChEBI" id="CHEBI:77133"/>
        <dbReference type="ChEBI" id="CHEBI:142957"/>
        <dbReference type="EC" id="5.3.1.31"/>
    </reaction>
</comment>
<dbReference type="InterPro" id="IPR030875">
    <property type="entry name" value="SQ_isomerase"/>
</dbReference>
<feature type="binding site" evidence="3">
    <location>
        <position position="257"/>
    </location>
    <ligand>
        <name>6-sulfo-beta-D-quinovose</name>
        <dbReference type="ChEBI" id="CHEBI:142957"/>
    </ligand>
</feature>
<dbReference type="PANTHER" id="PTHR15108">
    <property type="entry name" value="N-ACYLGLUCOSAMINE-2-EPIMERASE"/>
    <property type="match status" value="1"/>
</dbReference>
<organism evidence="4 5">
    <name type="scientific">Cronobacter turicensis (strain DSM 18703 / CCUG 55852 / LMG 23827 / z3032)</name>
    <dbReference type="NCBI Taxonomy" id="693216"/>
    <lineage>
        <taxon>Bacteria</taxon>
        <taxon>Pseudomonadati</taxon>
        <taxon>Pseudomonadota</taxon>
        <taxon>Gammaproteobacteria</taxon>
        <taxon>Enterobacterales</taxon>
        <taxon>Enterobacteriaceae</taxon>
        <taxon>Cronobacter</taxon>
    </lineage>
</organism>
<dbReference type="InterPro" id="IPR008928">
    <property type="entry name" value="6-hairpin_glycosidase_sf"/>
</dbReference>
<dbReference type="CDD" id="cd00249">
    <property type="entry name" value="AGE"/>
    <property type="match status" value="1"/>
</dbReference>
<dbReference type="Gene3D" id="1.50.10.10">
    <property type="match status" value="1"/>
</dbReference>